<dbReference type="EMBL" id="JAGGDJ010000038">
    <property type="protein sequence ID" value="MBO7747725.1"/>
    <property type="molecule type" value="Genomic_DNA"/>
</dbReference>
<keyword evidence="1" id="KW-0472">Membrane</keyword>
<evidence type="ECO:0000313" key="3">
    <source>
        <dbReference type="Proteomes" id="UP000670947"/>
    </source>
</evidence>
<dbReference type="Proteomes" id="UP000670947">
    <property type="component" value="Unassembled WGS sequence"/>
</dbReference>
<comment type="caution">
    <text evidence="2">The sequence shown here is derived from an EMBL/GenBank/DDBJ whole genome shotgun (WGS) entry which is preliminary data.</text>
</comment>
<protein>
    <recommendedName>
        <fullName evidence="4">DUF4367 domain-containing protein</fullName>
    </recommendedName>
</protein>
<reference evidence="2 3" key="1">
    <citation type="submission" date="2021-03" db="EMBL/GenBank/DDBJ databases">
        <title>Paenibacillus artemisicola MWE-103 whole genome sequence.</title>
        <authorList>
            <person name="Ham Y.J."/>
        </authorList>
    </citation>
    <scope>NUCLEOTIDE SEQUENCE [LARGE SCALE GENOMIC DNA]</scope>
    <source>
        <strain evidence="2 3">MWE-103</strain>
    </source>
</reference>
<feature type="transmembrane region" description="Helical" evidence="1">
    <location>
        <begin position="111"/>
        <end position="130"/>
    </location>
</feature>
<accession>A0ABS3WHF2</accession>
<organism evidence="2 3">
    <name type="scientific">Paenibacillus artemisiicola</name>
    <dbReference type="NCBI Taxonomy" id="1172618"/>
    <lineage>
        <taxon>Bacteria</taxon>
        <taxon>Bacillati</taxon>
        <taxon>Bacillota</taxon>
        <taxon>Bacilli</taxon>
        <taxon>Bacillales</taxon>
        <taxon>Paenibacillaceae</taxon>
        <taxon>Paenibacillus</taxon>
    </lineage>
</organism>
<proteinExistence type="predicted"/>
<name>A0ABS3WHF2_9BACL</name>
<dbReference type="RefSeq" id="WP_208850350.1">
    <property type="nucleotide sequence ID" value="NZ_JAGGDJ010000038.1"/>
</dbReference>
<evidence type="ECO:0008006" key="4">
    <source>
        <dbReference type="Google" id="ProtNLM"/>
    </source>
</evidence>
<sequence length="392" mass="42984">MNERKQADKRGPELDVTDEQIEDALNRLFKAVKNEPVPDTWRERSEMETKPEMTPAMTPAMKMNEGHATGSLPANGEIAEPFGLEDAQGERAQAAFAPMAARKRRQAKRRWLSAAAAVVVAGTMLFTSWGQDVMAGMLNTFRVQHFETVSFSQADLDGFRDALENGTIGKQQLDMSRYGEIEHSGDGKQRAVGAAEAETLAGRPLKQLPGADLKAIAYMPQQQLTFKLHPKEINKLIAMLGGKTEFPAAIDDEAIKLTVPGSFSMDIRDPKTGDTSKHLMQLPSPSLDVPSGVDVDRIRQAVLDLPVLPDDLRTKLAAIGDWRTTLPVPTIEGEGDKLHTVTIGGHDAIVSTNGHERMLIWLENDWMYVLGGSTDAYPTEDALTKEAKGLMK</sequence>
<keyword evidence="1" id="KW-1133">Transmembrane helix</keyword>
<keyword evidence="1" id="KW-0812">Transmembrane</keyword>
<evidence type="ECO:0000256" key="1">
    <source>
        <dbReference type="SAM" id="Phobius"/>
    </source>
</evidence>
<keyword evidence="3" id="KW-1185">Reference proteome</keyword>
<gene>
    <name evidence="2" type="ORF">I8J29_26400</name>
</gene>
<evidence type="ECO:0000313" key="2">
    <source>
        <dbReference type="EMBL" id="MBO7747725.1"/>
    </source>
</evidence>